<dbReference type="InterPro" id="IPR037401">
    <property type="entry name" value="SnoaL-like"/>
</dbReference>
<protein>
    <submittedName>
        <fullName evidence="2">Transcriptional regulator</fullName>
    </submittedName>
</protein>
<evidence type="ECO:0000313" key="3">
    <source>
        <dbReference type="Proteomes" id="UP000761574"/>
    </source>
</evidence>
<comment type="caution">
    <text evidence="2">The sequence shown here is derived from an EMBL/GenBank/DDBJ whole genome shotgun (WGS) entry which is preliminary data.</text>
</comment>
<evidence type="ECO:0000313" key="2">
    <source>
        <dbReference type="EMBL" id="GIU48025.1"/>
    </source>
</evidence>
<organism evidence="2 3">
    <name type="scientific">Shewanella algidipiscicola</name>
    <dbReference type="NCBI Taxonomy" id="614070"/>
    <lineage>
        <taxon>Bacteria</taxon>
        <taxon>Pseudomonadati</taxon>
        <taxon>Pseudomonadota</taxon>
        <taxon>Gammaproteobacteria</taxon>
        <taxon>Alteromonadales</taxon>
        <taxon>Shewanellaceae</taxon>
        <taxon>Shewanella</taxon>
    </lineage>
</organism>
<reference evidence="2 3" key="1">
    <citation type="submission" date="2021-05" db="EMBL/GenBank/DDBJ databases">
        <title>Molecular characterization for Shewanella algae harboring chromosomal blaOXA-55-like strains isolated from clinical and environment sample.</title>
        <authorList>
            <person name="Ohama Y."/>
            <person name="Aoki K."/>
            <person name="Harada S."/>
            <person name="Moriya K."/>
            <person name="Ishii Y."/>
            <person name="Tateda K."/>
        </authorList>
    </citation>
    <scope>NUCLEOTIDE SEQUENCE [LARGE SCALE GENOMIC DNA]</scope>
    <source>
        <strain evidence="2 3">LMG 23746</strain>
    </source>
</reference>
<accession>A0ABQ4PJS7</accession>
<dbReference type="Pfam" id="PF12680">
    <property type="entry name" value="SnoaL_2"/>
    <property type="match status" value="1"/>
</dbReference>
<keyword evidence="3" id="KW-1185">Reference proteome</keyword>
<sequence>MMAQSIWLQNFIAVYTELSTDNLVSLEKIYHPDIEFIDPMHQVFGLPALLRYFTGLYQQLLSCDFVIEHVLEGEREAAIYWTMTFRHKQLRGASPISVQGHSHLKAQDNKVIYHRDYLDVGEMLYEHIPLIGRIICAIKQRAAK</sequence>
<dbReference type="Proteomes" id="UP000761574">
    <property type="component" value="Unassembled WGS sequence"/>
</dbReference>
<evidence type="ECO:0000259" key="1">
    <source>
        <dbReference type="Pfam" id="PF12680"/>
    </source>
</evidence>
<gene>
    <name evidence="2" type="ORF">TUM4630_23410</name>
</gene>
<feature type="domain" description="SnoaL-like" evidence="1">
    <location>
        <begin position="13"/>
        <end position="114"/>
    </location>
</feature>
<proteinExistence type="predicted"/>
<dbReference type="InterPro" id="IPR032710">
    <property type="entry name" value="NTF2-like_dom_sf"/>
</dbReference>
<dbReference type="EMBL" id="BPFB01000026">
    <property type="protein sequence ID" value="GIU48025.1"/>
    <property type="molecule type" value="Genomic_DNA"/>
</dbReference>
<name>A0ABQ4PJS7_9GAMM</name>
<dbReference type="RefSeq" id="WP_308444048.1">
    <property type="nucleotide sequence ID" value="NZ_BPFB01000026.1"/>
</dbReference>
<dbReference type="SUPFAM" id="SSF54427">
    <property type="entry name" value="NTF2-like"/>
    <property type="match status" value="1"/>
</dbReference>
<dbReference type="Gene3D" id="3.10.450.50">
    <property type="match status" value="1"/>
</dbReference>